<dbReference type="OrthoDB" id="21060at2759"/>
<reference evidence="8" key="1">
    <citation type="submission" date="2017-07" db="EMBL/GenBank/DDBJ databases">
        <title>Taro Niue Genome Assembly and Annotation.</title>
        <authorList>
            <person name="Atibalentja N."/>
            <person name="Keating K."/>
            <person name="Fields C.J."/>
        </authorList>
    </citation>
    <scope>NUCLEOTIDE SEQUENCE</scope>
    <source>
        <strain evidence="8">Niue_2</strain>
        <tissue evidence="8">Leaf</tissue>
    </source>
</reference>
<sequence>MVDDMKPLTYAESQSQEVYSGLLGQSRHSRSVPYTASSPVSKWIAKSGQRRTLYVLQPNCPTSTSLLSLAQIAERLEGNSCGCTEPEGHPLLLYHTGGRLPLIRSQIPSATLPIAAGTGMKTPPKKPSVGQKKPFESQGTPPPASKKQKVSGAYHDQSIEQLNDVTAVSGEEEEQLLSAPKEESRASEATHRVVQEEEGRMILLKGPLRKKLVEIMSKCGVKNMNSDVERCLSLLMYSSVAFPWLRIDSKFLTCVEERLRGFISNLIRISRQRVDIEKARRRIIFTSDVRRQISMINKREKEEWERKQAEEIEKLRKQNEAKRLWPSRHVSSASANLLPNTFQLLNAQGSHRQFPNTAQAARTGFTLTKQIRWLLLKPVIAKVPEHRAPHDHIEHRTAVPNGKAGNGCIASGNASGHRTYGPATEQAACSVPPDQEGQGSSSPPSSGYYGSTARAPRSREALTAGALNGCLNE</sequence>
<keyword evidence="9" id="KW-1185">Reference proteome</keyword>
<evidence type="ECO:0000313" key="8">
    <source>
        <dbReference type="EMBL" id="MQL85695.1"/>
    </source>
</evidence>
<feature type="compositionally biased region" description="Low complexity" evidence="6">
    <location>
        <begin position="439"/>
        <end position="451"/>
    </location>
</feature>
<evidence type="ECO:0000256" key="1">
    <source>
        <dbReference type="ARBA" id="ARBA00004123"/>
    </source>
</evidence>
<comment type="subcellular location">
    <subcellularLocation>
        <location evidence="1">Nucleus</location>
    </subcellularLocation>
</comment>
<dbReference type="Proteomes" id="UP000652761">
    <property type="component" value="Unassembled WGS sequence"/>
</dbReference>
<evidence type="ECO:0000313" key="9">
    <source>
        <dbReference type="Proteomes" id="UP000652761"/>
    </source>
</evidence>
<gene>
    <name evidence="8" type="ORF">Taro_018223</name>
</gene>
<feature type="domain" description="Transcription initiation factor TFIID component TAF4 C-terminal" evidence="7">
    <location>
        <begin position="162"/>
        <end position="234"/>
    </location>
</feature>
<dbReference type="EMBL" id="NMUH01000843">
    <property type="protein sequence ID" value="MQL85695.1"/>
    <property type="molecule type" value="Genomic_DNA"/>
</dbReference>
<keyword evidence="3" id="KW-0805">Transcription regulation</keyword>
<evidence type="ECO:0000256" key="5">
    <source>
        <dbReference type="ARBA" id="ARBA00023242"/>
    </source>
</evidence>
<protein>
    <recommendedName>
        <fullName evidence="7">Transcription initiation factor TFIID component TAF4 C-terminal domain-containing protein</fullName>
    </recommendedName>
</protein>
<comment type="similarity">
    <text evidence="2">Belongs to the TAF4 family.</text>
</comment>
<dbReference type="GO" id="GO:0016251">
    <property type="term" value="F:RNA polymerase II general transcription initiation factor activity"/>
    <property type="evidence" value="ECO:0007669"/>
    <property type="project" value="TreeGrafter"/>
</dbReference>
<dbReference type="CDD" id="cd08045">
    <property type="entry name" value="HFD_TAF4"/>
    <property type="match status" value="1"/>
</dbReference>
<dbReference type="GO" id="GO:0006367">
    <property type="term" value="P:transcription initiation at RNA polymerase II promoter"/>
    <property type="evidence" value="ECO:0007669"/>
    <property type="project" value="TreeGrafter"/>
</dbReference>
<dbReference type="GO" id="GO:0003677">
    <property type="term" value="F:DNA binding"/>
    <property type="evidence" value="ECO:0007669"/>
    <property type="project" value="TreeGrafter"/>
</dbReference>
<accession>A0A843UQ60</accession>
<feature type="region of interest" description="Disordered" evidence="6">
    <location>
        <begin position="170"/>
        <end position="192"/>
    </location>
</feature>
<evidence type="ECO:0000256" key="3">
    <source>
        <dbReference type="ARBA" id="ARBA00023015"/>
    </source>
</evidence>
<dbReference type="InterPro" id="IPR007900">
    <property type="entry name" value="TAF4_C"/>
</dbReference>
<evidence type="ECO:0000256" key="2">
    <source>
        <dbReference type="ARBA" id="ARBA00006178"/>
    </source>
</evidence>
<evidence type="ECO:0000256" key="6">
    <source>
        <dbReference type="SAM" id="MobiDB-lite"/>
    </source>
</evidence>
<dbReference type="InterPro" id="IPR045144">
    <property type="entry name" value="TAF4"/>
</dbReference>
<feature type="region of interest" description="Disordered" evidence="6">
    <location>
        <begin position="114"/>
        <end position="153"/>
    </location>
</feature>
<name>A0A843UQ60_COLES</name>
<feature type="region of interest" description="Disordered" evidence="6">
    <location>
        <begin position="414"/>
        <end position="473"/>
    </location>
</feature>
<evidence type="ECO:0000256" key="4">
    <source>
        <dbReference type="ARBA" id="ARBA00023163"/>
    </source>
</evidence>
<proteinExistence type="inferred from homology"/>
<comment type="caution">
    <text evidence="8">The sequence shown here is derived from an EMBL/GenBank/DDBJ whole genome shotgun (WGS) entry which is preliminary data.</text>
</comment>
<keyword evidence="4" id="KW-0804">Transcription</keyword>
<dbReference type="AlphaFoldDB" id="A0A843UQ60"/>
<dbReference type="PANTHER" id="PTHR15138:SF14">
    <property type="entry name" value="TRANSCRIPTION INITIATION FACTOR TFIID SUBUNIT 4"/>
    <property type="match status" value="1"/>
</dbReference>
<dbReference type="Pfam" id="PF05236">
    <property type="entry name" value="TAF4"/>
    <property type="match status" value="2"/>
</dbReference>
<keyword evidence="5" id="KW-0539">Nucleus</keyword>
<dbReference type="PANTHER" id="PTHR15138">
    <property type="entry name" value="TRANSCRIPTION INITIATION FACTOR TFIID SUBUNIT 4"/>
    <property type="match status" value="1"/>
</dbReference>
<feature type="domain" description="Transcription initiation factor TFIID component TAF4 C-terminal" evidence="7">
    <location>
        <begin position="253"/>
        <end position="322"/>
    </location>
</feature>
<feature type="compositionally biased region" description="Basic and acidic residues" evidence="6">
    <location>
        <begin position="180"/>
        <end position="192"/>
    </location>
</feature>
<dbReference type="GO" id="GO:0005669">
    <property type="term" value="C:transcription factor TFIID complex"/>
    <property type="evidence" value="ECO:0007669"/>
    <property type="project" value="InterPro"/>
</dbReference>
<evidence type="ECO:0000259" key="7">
    <source>
        <dbReference type="Pfam" id="PF05236"/>
    </source>
</evidence>
<organism evidence="8 9">
    <name type="scientific">Colocasia esculenta</name>
    <name type="common">Wild taro</name>
    <name type="synonym">Arum esculentum</name>
    <dbReference type="NCBI Taxonomy" id="4460"/>
    <lineage>
        <taxon>Eukaryota</taxon>
        <taxon>Viridiplantae</taxon>
        <taxon>Streptophyta</taxon>
        <taxon>Embryophyta</taxon>
        <taxon>Tracheophyta</taxon>
        <taxon>Spermatophyta</taxon>
        <taxon>Magnoliopsida</taxon>
        <taxon>Liliopsida</taxon>
        <taxon>Araceae</taxon>
        <taxon>Aroideae</taxon>
        <taxon>Colocasieae</taxon>
        <taxon>Colocasia</taxon>
    </lineage>
</organism>